<dbReference type="PANTHER" id="PTHR10887">
    <property type="entry name" value="DNA2/NAM7 HELICASE FAMILY"/>
    <property type="match status" value="1"/>
</dbReference>
<dbReference type="Gene3D" id="3.40.50.300">
    <property type="entry name" value="P-loop containing nucleotide triphosphate hydrolases"/>
    <property type="match status" value="1"/>
</dbReference>
<dbReference type="Proteomes" id="UP000051574">
    <property type="component" value="Unassembled WGS sequence"/>
</dbReference>
<sequence length="605" mass="68603">MELDNNLEECNDENSAGLNVNIVQSKDEEILKASTTETKDNRRNSLLQVSALKTSASRYTKPPIIDPPTLPKPARGHTKETSTKSKRKDKGTSQKRQSSSLDKKRISKKQKTLLNNISDPQPSTSNGITGRTTRGKSDKLTKEDKLKIKEERKQKLKKISKQPSVELPKSSSNLNNKPCVKISKNRGEFMLDTTPSSINTRRKSTTVIQTATKYDETKKSLRSSTKQRLNSLITEQPSTSSDPRLRSNYMFNHVTTSSNPSSLNTSKQKALGELKNKTNDPLLNNNYVNSTRNGASNKNITEIAVCYIPIPIYNKPSFNDILNMLNWRTVWLEEQKRSCTPPPVNKRPAVKMCNSFSNHRDYCNIVIPLLMIELWHELYEDWLSIDTAEKQMQRKFSCVIQEVAAKPNYFILKCIAYITKKQNYLKQYVKESNVVILNVPMENDGRFIYVPLFGFVVSCEKRLIKGNDFIDADLSRQLQPDIAESLLYLEIVIKVTANKICRNKCMDGARLLNVVSLMREFDAVYSLGSSPLCKYILDPRIEDYMIRCHTTFNGGTMEILNEVQEKAVQEAAQLCLGERPGIYLIQGPPGTGKTTVIKNIVKNCH</sequence>
<dbReference type="InterPro" id="IPR027417">
    <property type="entry name" value="P-loop_NTPase"/>
</dbReference>
<reference evidence="2 3" key="1">
    <citation type="submission" date="2015-09" db="EMBL/GenBank/DDBJ databases">
        <title>Draft genome of the scarab beetle Oryctes borbonicus.</title>
        <authorList>
            <person name="Meyer J.M."/>
            <person name="Markov G.V."/>
            <person name="Baskaran P."/>
            <person name="Herrmann M."/>
            <person name="Sommer R.J."/>
            <person name="Roedelsperger C."/>
        </authorList>
    </citation>
    <scope>NUCLEOTIDE SEQUENCE [LARGE SCALE GENOMIC DNA]</scope>
    <source>
        <strain evidence="2">OB123</strain>
        <tissue evidence="2">Whole animal</tissue>
    </source>
</reference>
<evidence type="ECO:0000313" key="3">
    <source>
        <dbReference type="Proteomes" id="UP000051574"/>
    </source>
</evidence>
<dbReference type="EMBL" id="LJIG01002223">
    <property type="protein sequence ID" value="KRT84717.1"/>
    <property type="molecule type" value="Genomic_DNA"/>
</dbReference>
<feature type="region of interest" description="Disordered" evidence="1">
    <location>
        <begin position="218"/>
        <end position="246"/>
    </location>
</feature>
<evidence type="ECO:0000256" key="1">
    <source>
        <dbReference type="SAM" id="MobiDB-lite"/>
    </source>
</evidence>
<keyword evidence="3" id="KW-1185">Reference proteome</keyword>
<feature type="compositionally biased region" description="Basic and acidic residues" evidence="1">
    <location>
        <begin position="33"/>
        <end position="43"/>
    </location>
</feature>
<dbReference type="InterPro" id="IPR045055">
    <property type="entry name" value="DNA2/NAM7-like"/>
</dbReference>
<proteinExistence type="predicted"/>
<feature type="region of interest" description="Disordered" evidence="1">
    <location>
        <begin position="1"/>
        <end position="20"/>
    </location>
</feature>
<dbReference type="AlphaFoldDB" id="A0A0T6BC90"/>
<evidence type="ECO:0000313" key="2">
    <source>
        <dbReference type="EMBL" id="KRT84717.1"/>
    </source>
</evidence>
<feature type="compositionally biased region" description="Polar residues" evidence="1">
    <location>
        <begin position="222"/>
        <end position="242"/>
    </location>
</feature>
<feature type="compositionally biased region" description="Basic and acidic residues" evidence="1">
    <location>
        <begin position="135"/>
        <end position="153"/>
    </location>
</feature>
<feature type="compositionally biased region" description="Polar residues" evidence="1">
    <location>
        <begin position="112"/>
        <end position="132"/>
    </location>
</feature>
<protein>
    <recommendedName>
        <fullName evidence="4">DNA2/NAM7 helicase helicase domain-containing protein</fullName>
    </recommendedName>
</protein>
<feature type="compositionally biased region" description="Polar residues" evidence="1">
    <location>
        <begin position="44"/>
        <end position="58"/>
    </location>
</feature>
<dbReference type="SUPFAM" id="SSF52540">
    <property type="entry name" value="P-loop containing nucleoside triphosphate hydrolases"/>
    <property type="match status" value="1"/>
</dbReference>
<organism evidence="2 3">
    <name type="scientific">Oryctes borbonicus</name>
    <dbReference type="NCBI Taxonomy" id="1629725"/>
    <lineage>
        <taxon>Eukaryota</taxon>
        <taxon>Metazoa</taxon>
        <taxon>Ecdysozoa</taxon>
        <taxon>Arthropoda</taxon>
        <taxon>Hexapoda</taxon>
        <taxon>Insecta</taxon>
        <taxon>Pterygota</taxon>
        <taxon>Neoptera</taxon>
        <taxon>Endopterygota</taxon>
        <taxon>Coleoptera</taxon>
        <taxon>Polyphaga</taxon>
        <taxon>Scarabaeiformia</taxon>
        <taxon>Scarabaeidae</taxon>
        <taxon>Dynastinae</taxon>
        <taxon>Oryctes</taxon>
    </lineage>
</organism>
<gene>
    <name evidence="2" type="ORF">AMK59_2803</name>
</gene>
<dbReference type="PANTHER" id="PTHR10887:SF495">
    <property type="entry name" value="HELICASE SENATAXIN ISOFORM X1-RELATED"/>
    <property type="match status" value="1"/>
</dbReference>
<evidence type="ECO:0008006" key="4">
    <source>
        <dbReference type="Google" id="ProtNLM"/>
    </source>
</evidence>
<dbReference type="OrthoDB" id="2285229at2759"/>
<accession>A0A0T6BC90</accession>
<feature type="compositionally biased region" description="Acidic residues" evidence="1">
    <location>
        <begin position="1"/>
        <end position="12"/>
    </location>
</feature>
<feature type="region of interest" description="Disordered" evidence="1">
    <location>
        <begin position="33"/>
        <end position="180"/>
    </location>
</feature>
<comment type="caution">
    <text evidence="2">The sequence shown here is derived from an EMBL/GenBank/DDBJ whole genome shotgun (WGS) entry which is preliminary data.</text>
</comment>
<name>A0A0T6BC90_9SCAR</name>